<feature type="compositionally biased region" description="Polar residues" evidence="1">
    <location>
        <begin position="1067"/>
        <end position="1087"/>
    </location>
</feature>
<gene>
    <name evidence="2" type="ORF">DMN91_007262</name>
</gene>
<dbReference type="Proteomes" id="UP000279307">
    <property type="component" value="Chromosome 7"/>
</dbReference>
<protein>
    <submittedName>
        <fullName evidence="2">Uncharacterized protein</fullName>
    </submittedName>
</protein>
<feature type="region of interest" description="Disordered" evidence="1">
    <location>
        <begin position="122"/>
        <end position="525"/>
    </location>
</feature>
<feature type="compositionally biased region" description="Polar residues" evidence="1">
    <location>
        <begin position="323"/>
        <end position="342"/>
    </location>
</feature>
<feature type="compositionally biased region" description="Polar residues" evidence="1">
    <location>
        <begin position="789"/>
        <end position="799"/>
    </location>
</feature>
<accession>A0A3L8DL65</accession>
<feature type="compositionally biased region" description="Low complexity" evidence="1">
    <location>
        <begin position="292"/>
        <end position="306"/>
    </location>
</feature>
<evidence type="ECO:0000313" key="2">
    <source>
        <dbReference type="EMBL" id="RLU20649.1"/>
    </source>
</evidence>
<name>A0A3L8DL65_OOCBI</name>
<dbReference type="OrthoDB" id="7553546at2759"/>
<feature type="compositionally biased region" description="Polar residues" evidence="1">
    <location>
        <begin position="427"/>
        <end position="443"/>
    </location>
</feature>
<dbReference type="AlphaFoldDB" id="A0A3L8DL65"/>
<feature type="region of interest" description="Disordered" evidence="1">
    <location>
        <begin position="74"/>
        <end position="102"/>
    </location>
</feature>
<organism evidence="2">
    <name type="scientific">Ooceraea biroi</name>
    <name type="common">Clonal raider ant</name>
    <name type="synonym">Cerapachys biroi</name>
    <dbReference type="NCBI Taxonomy" id="2015173"/>
    <lineage>
        <taxon>Eukaryota</taxon>
        <taxon>Metazoa</taxon>
        <taxon>Ecdysozoa</taxon>
        <taxon>Arthropoda</taxon>
        <taxon>Hexapoda</taxon>
        <taxon>Insecta</taxon>
        <taxon>Pterygota</taxon>
        <taxon>Neoptera</taxon>
        <taxon>Endopterygota</taxon>
        <taxon>Hymenoptera</taxon>
        <taxon>Apocrita</taxon>
        <taxon>Aculeata</taxon>
        <taxon>Formicoidea</taxon>
        <taxon>Formicidae</taxon>
        <taxon>Dorylinae</taxon>
        <taxon>Ooceraea</taxon>
    </lineage>
</organism>
<feature type="compositionally biased region" description="Low complexity" evidence="1">
    <location>
        <begin position="1216"/>
        <end position="1234"/>
    </location>
</feature>
<feature type="compositionally biased region" description="Polar residues" evidence="1">
    <location>
        <begin position="509"/>
        <end position="523"/>
    </location>
</feature>
<feature type="compositionally biased region" description="Polar residues" evidence="1">
    <location>
        <begin position="1193"/>
        <end position="1212"/>
    </location>
</feature>
<dbReference type="EMBL" id="QOIP01000007">
    <property type="protein sequence ID" value="RLU20649.1"/>
    <property type="molecule type" value="Genomic_DNA"/>
</dbReference>
<feature type="compositionally biased region" description="Polar residues" evidence="1">
    <location>
        <begin position="383"/>
        <end position="400"/>
    </location>
</feature>
<feature type="compositionally biased region" description="Basic and acidic residues" evidence="1">
    <location>
        <begin position="89"/>
        <end position="102"/>
    </location>
</feature>
<feature type="compositionally biased region" description="Polar residues" evidence="1">
    <location>
        <begin position="711"/>
        <end position="733"/>
    </location>
</feature>
<feature type="region of interest" description="Disordered" evidence="1">
    <location>
        <begin position="988"/>
        <end position="1087"/>
    </location>
</feature>
<evidence type="ECO:0000256" key="1">
    <source>
        <dbReference type="SAM" id="MobiDB-lite"/>
    </source>
</evidence>
<feature type="compositionally biased region" description="Acidic residues" evidence="1">
    <location>
        <begin position="122"/>
        <end position="139"/>
    </location>
</feature>
<feature type="compositionally biased region" description="Polar residues" evidence="1">
    <location>
        <begin position="258"/>
        <end position="281"/>
    </location>
</feature>
<feature type="region of interest" description="Disordered" evidence="1">
    <location>
        <begin position="1169"/>
        <end position="1242"/>
    </location>
</feature>
<proteinExistence type="predicted"/>
<reference evidence="2" key="1">
    <citation type="journal article" date="2018" name="Genome Res.">
        <title>The genomic architecture and molecular evolution of ant odorant receptors.</title>
        <authorList>
            <person name="McKenzie S.K."/>
            <person name="Kronauer D.J.C."/>
        </authorList>
    </citation>
    <scope>NUCLEOTIDE SEQUENCE [LARGE SCALE GENOMIC DNA]</scope>
    <source>
        <strain evidence="2">Clonal line C1</strain>
    </source>
</reference>
<sequence length="1242" mass="125979">MDRQPAPAVFARQPMHVQHPMELALSVCSAGSAVSSAGAFVGAFGGTGNFPGIQNGHKEIRSYDSTGYFHDNDAGRGTKSYDTPSGHGAGHDHSIKGGGHDYNRNGDGCSKCKWENDDYWERDEPEEEQNEDECDDGDDGQYRPQKPHHHDASGRGHAPGSHPSGVHKQGPTGVYLDDGANAGVKGGRPGGINFPAAAGHAGSDSGFGGTTPKPGTNWNTPFASKPGYSGAAAGPFRTTSWPKANTGTTPDFSLLWRPTSTSGYDSGSFVTTPRPGTNWNTGSGGKPGQEWSTGPDGTPTTGFPSSRKPAPGWNAHDNRPGNFDSTPIPGSNWNTGLSTSTAAPWAGQDRSFGTTPRPGQNWDIASGSKPGQNPWNPNYGATPDSQSDCTQSNLSCNQGKQVPVKVGATPIGPTKSGEYPSAVFPATSHTGSDIPSSYGSPKQDQYGPYGQPGTQNHPFGFDKPTYSQVPPDNRPYPSGIDQAYPNTGSDTYGPGNTPDYGKPGHGSGPHNTWPSNVPTTFGNTKGPYEGINSPAAVPGAQGNIFKARKSSGSSTENDVYEHLGVTKPNYETSTYSWSTPGQIGSGSSSWHGPGGTGPHAGFPTSNTIFSTTKNPFSYGSTPIASGNPYLGTGPNQFGFNIASSGANAGAGAFATSFDSHNTPGIIGTTTPSYGTTHKFRGTSYPGVKGYPGTTPYGTHPNIGNAWPDAGSGTSPNRYPETVGNTWPTGQPGISNEPRGKPGDGSGIAPGRYPGSDGGIWPTGRPGSVSGTTPGYFGTGSGNRPVEQPASGSGTWSDGQSKPAGGSGPGCSSITCASPTGSAAGSSNCGSGNYNCGSSCSEGNYPTVHGPCDGPISGPSGVNKTYYPAGTGDGNVPNLGNTYRPNSPSNNIGAGTYPGTGCGSGDSSCNQVGGTNIPEEPIKWNPANPFLFGTGGSTPSHVSRPWDSGSTVKPLGVGNPFLDSSWSTPKPGYNANDKNVIPLGGENNKPIGQGNPFLDNSKTRGDINVDEGVIPLGGKPEGSNPFIRPESGSNGPSYGRHPVGFPGSEIPQSESHGDRNDGFHPGGTSPQAGSNTGPYPTAGNPQSPLQCKLGIFGCGTPGSGSYAPTKGGKHPEGSFGGIGGSTNAGAGIGSGPVSSPDHFNSAGYPGSAGSNVGSISGAGAYAGSFSNAQPSSFASPKSLPPSDTRGVGNNFGQAYSGSWSSSGAQNVGGSNPWAASGASAFASSSAGSWSGNRPTNVKG</sequence>
<feature type="compositionally biased region" description="Polar residues" evidence="1">
    <location>
        <begin position="237"/>
        <end position="251"/>
    </location>
</feature>
<reference evidence="2" key="2">
    <citation type="submission" date="2018-07" db="EMBL/GenBank/DDBJ databases">
        <authorList>
            <person name="Mckenzie S.K."/>
            <person name="Kronauer D.J.C."/>
        </authorList>
    </citation>
    <scope>NUCLEOTIDE SEQUENCE</scope>
    <source>
        <strain evidence="2">Clonal line C1</strain>
    </source>
</reference>
<comment type="caution">
    <text evidence="2">The sequence shown here is derived from an EMBL/GenBank/DDBJ whole genome shotgun (WGS) entry which is preliminary data.</text>
</comment>
<feature type="compositionally biased region" description="Polar residues" evidence="1">
    <location>
        <begin position="213"/>
        <end position="222"/>
    </location>
</feature>
<feature type="region of interest" description="Disordered" evidence="1">
    <location>
        <begin position="704"/>
        <end position="810"/>
    </location>
</feature>